<dbReference type="Proteomes" id="UP000762676">
    <property type="component" value="Unassembled WGS sequence"/>
</dbReference>
<dbReference type="EMBL" id="BMAT01013040">
    <property type="protein sequence ID" value="GFS04697.1"/>
    <property type="molecule type" value="Genomic_DNA"/>
</dbReference>
<gene>
    <name evidence="1" type="ORF">ElyMa_006502100</name>
</gene>
<proteinExistence type="predicted"/>
<sequence length="139" mass="16361">MIQNYDLFACEARYHPKWRKDYTRDPSAWKSKNPEKLASQQNLQEAHQFAFDHIANYIHNTMVKTKKIVTLSFLRLMYTMALDDTGFPNDEYKSIKLRQKIENHPDLGSKVTFTKIDSKGNFPFYLVYNSSITTEEAIQ</sequence>
<keyword evidence="2" id="KW-1185">Reference proteome</keyword>
<protein>
    <submittedName>
        <fullName evidence="1">Uncharacterized protein</fullName>
    </submittedName>
</protein>
<organism evidence="1 2">
    <name type="scientific">Elysia marginata</name>
    <dbReference type="NCBI Taxonomy" id="1093978"/>
    <lineage>
        <taxon>Eukaryota</taxon>
        <taxon>Metazoa</taxon>
        <taxon>Spiralia</taxon>
        <taxon>Lophotrochozoa</taxon>
        <taxon>Mollusca</taxon>
        <taxon>Gastropoda</taxon>
        <taxon>Heterobranchia</taxon>
        <taxon>Euthyneura</taxon>
        <taxon>Panpulmonata</taxon>
        <taxon>Sacoglossa</taxon>
        <taxon>Placobranchoidea</taxon>
        <taxon>Plakobranchidae</taxon>
        <taxon>Elysia</taxon>
    </lineage>
</organism>
<evidence type="ECO:0000313" key="2">
    <source>
        <dbReference type="Proteomes" id="UP000762676"/>
    </source>
</evidence>
<comment type="caution">
    <text evidence="1">The sequence shown here is derived from an EMBL/GenBank/DDBJ whole genome shotgun (WGS) entry which is preliminary data.</text>
</comment>
<reference evidence="1 2" key="1">
    <citation type="journal article" date="2021" name="Elife">
        <title>Chloroplast acquisition without the gene transfer in kleptoplastic sea slugs, Plakobranchus ocellatus.</title>
        <authorList>
            <person name="Maeda T."/>
            <person name="Takahashi S."/>
            <person name="Yoshida T."/>
            <person name="Shimamura S."/>
            <person name="Takaki Y."/>
            <person name="Nagai Y."/>
            <person name="Toyoda A."/>
            <person name="Suzuki Y."/>
            <person name="Arimoto A."/>
            <person name="Ishii H."/>
            <person name="Satoh N."/>
            <person name="Nishiyama T."/>
            <person name="Hasebe M."/>
            <person name="Maruyama T."/>
            <person name="Minagawa J."/>
            <person name="Obokata J."/>
            <person name="Shigenobu S."/>
        </authorList>
    </citation>
    <scope>NUCLEOTIDE SEQUENCE [LARGE SCALE GENOMIC DNA]</scope>
</reference>
<name>A0AAV4I3C7_9GAST</name>
<dbReference type="AlphaFoldDB" id="A0AAV4I3C7"/>
<accession>A0AAV4I3C7</accession>
<evidence type="ECO:0000313" key="1">
    <source>
        <dbReference type="EMBL" id="GFS04697.1"/>
    </source>
</evidence>